<evidence type="ECO:0000313" key="2">
    <source>
        <dbReference type="Proteomes" id="UP000007015"/>
    </source>
</evidence>
<dbReference type="Gramene" id="BGIOSGA032428-TA">
    <property type="protein sequence ID" value="BGIOSGA032428-PA"/>
    <property type="gene ID" value="BGIOSGA032428"/>
</dbReference>
<dbReference type="Proteomes" id="UP000007015">
    <property type="component" value="Chromosome 10"/>
</dbReference>
<accession>A2Z4G3</accession>
<organism evidence="1 2">
    <name type="scientific">Oryza sativa subsp. indica</name>
    <name type="common">Rice</name>
    <dbReference type="NCBI Taxonomy" id="39946"/>
    <lineage>
        <taxon>Eukaryota</taxon>
        <taxon>Viridiplantae</taxon>
        <taxon>Streptophyta</taxon>
        <taxon>Embryophyta</taxon>
        <taxon>Tracheophyta</taxon>
        <taxon>Spermatophyta</taxon>
        <taxon>Magnoliopsida</taxon>
        <taxon>Liliopsida</taxon>
        <taxon>Poales</taxon>
        <taxon>Poaceae</taxon>
        <taxon>BOP clade</taxon>
        <taxon>Oryzoideae</taxon>
        <taxon>Oryzeae</taxon>
        <taxon>Oryzinae</taxon>
        <taxon>Oryza</taxon>
        <taxon>Oryza sativa</taxon>
    </lineage>
</organism>
<reference evidence="1 2" key="1">
    <citation type="journal article" date="2005" name="PLoS Biol.">
        <title>The genomes of Oryza sativa: a history of duplications.</title>
        <authorList>
            <person name="Yu J."/>
            <person name="Wang J."/>
            <person name="Lin W."/>
            <person name="Li S."/>
            <person name="Li H."/>
            <person name="Zhou J."/>
            <person name="Ni P."/>
            <person name="Dong W."/>
            <person name="Hu S."/>
            <person name="Zeng C."/>
            <person name="Zhang J."/>
            <person name="Zhang Y."/>
            <person name="Li R."/>
            <person name="Xu Z."/>
            <person name="Li S."/>
            <person name="Li X."/>
            <person name="Zheng H."/>
            <person name="Cong L."/>
            <person name="Lin L."/>
            <person name="Yin J."/>
            <person name="Geng J."/>
            <person name="Li G."/>
            <person name="Shi J."/>
            <person name="Liu J."/>
            <person name="Lv H."/>
            <person name="Li J."/>
            <person name="Wang J."/>
            <person name="Deng Y."/>
            <person name="Ran L."/>
            <person name="Shi X."/>
            <person name="Wang X."/>
            <person name="Wu Q."/>
            <person name="Li C."/>
            <person name="Ren X."/>
            <person name="Wang J."/>
            <person name="Wang X."/>
            <person name="Li D."/>
            <person name="Liu D."/>
            <person name="Zhang X."/>
            <person name="Ji Z."/>
            <person name="Zhao W."/>
            <person name="Sun Y."/>
            <person name="Zhang Z."/>
            <person name="Bao J."/>
            <person name="Han Y."/>
            <person name="Dong L."/>
            <person name="Ji J."/>
            <person name="Chen P."/>
            <person name="Wu S."/>
            <person name="Liu J."/>
            <person name="Xiao Y."/>
            <person name="Bu D."/>
            <person name="Tan J."/>
            <person name="Yang L."/>
            <person name="Ye C."/>
            <person name="Zhang J."/>
            <person name="Xu J."/>
            <person name="Zhou Y."/>
            <person name="Yu Y."/>
            <person name="Zhang B."/>
            <person name="Zhuang S."/>
            <person name="Wei H."/>
            <person name="Liu B."/>
            <person name="Lei M."/>
            <person name="Yu H."/>
            <person name="Li Y."/>
            <person name="Xu H."/>
            <person name="Wei S."/>
            <person name="He X."/>
            <person name="Fang L."/>
            <person name="Zhang Z."/>
            <person name="Zhang Y."/>
            <person name="Huang X."/>
            <person name="Su Z."/>
            <person name="Tong W."/>
            <person name="Li J."/>
            <person name="Tong Z."/>
            <person name="Li S."/>
            <person name="Ye J."/>
            <person name="Wang L."/>
            <person name="Fang L."/>
            <person name="Lei T."/>
            <person name="Chen C."/>
            <person name="Chen H."/>
            <person name="Xu Z."/>
            <person name="Li H."/>
            <person name="Huang H."/>
            <person name="Zhang F."/>
            <person name="Xu H."/>
            <person name="Li N."/>
            <person name="Zhao C."/>
            <person name="Li S."/>
            <person name="Dong L."/>
            <person name="Huang Y."/>
            <person name="Li L."/>
            <person name="Xi Y."/>
            <person name="Qi Q."/>
            <person name="Li W."/>
            <person name="Zhang B."/>
            <person name="Hu W."/>
            <person name="Zhang Y."/>
            <person name="Tian X."/>
            <person name="Jiao Y."/>
            <person name="Liang X."/>
            <person name="Jin J."/>
            <person name="Gao L."/>
            <person name="Zheng W."/>
            <person name="Hao B."/>
            <person name="Liu S."/>
            <person name="Wang W."/>
            <person name="Yuan L."/>
            <person name="Cao M."/>
            <person name="McDermott J."/>
            <person name="Samudrala R."/>
            <person name="Wang J."/>
            <person name="Wong G.K."/>
            <person name="Yang H."/>
        </authorList>
    </citation>
    <scope>NUCLEOTIDE SEQUENCE [LARGE SCALE GENOMIC DNA]</scope>
    <source>
        <strain evidence="2">cv. 93-11</strain>
    </source>
</reference>
<dbReference type="HOGENOM" id="CLU_2501917_0_0_1"/>
<keyword evidence="2" id="KW-1185">Reference proteome</keyword>
<dbReference type="EMBL" id="CM000135">
    <property type="protein sequence ID" value="EAY77497.1"/>
    <property type="molecule type" value="Genomic_DNA"/>
</dbReference>
<gene>
    <name evidence="1" type="ORF">OsI_32543</name>
</gene>
<sequence length="86" mass="9898">MAVMRPCDGDDDGTTIDLRSGEVDVTRKCKVWRQTLDLNTTRYWMDMRWMDDDMLVLAVVWMDVDVGEGTVQLDASAIEPDFFFVS</sequence>
<protein>
    <submittedName>
        <fullName evidence="1">Uncharacterized protein</fullName>
    </submittedName>
</protein>
<proteinExistence type="predicted"/>
<name>A2Z4G3_ORYSI</name>
<evidence type="ECO:0000313" key="1">
    <source>
        <dbReference type="EMBL" id="EAY77497.1"/>
    </source>
</evidence>
<dbReference type="AlphaFoldDB" id="A2Z4G3"/>